<sequence length="309" mass="31868">MKVFSGAALSALLMTACSAPPAAPPARAIADDRGAEGELPTELYAASSGEAGALRIPKPGSAIPRQPVNRLAGLERTAAANVRTLPTLSSSPPPTSAAVSPSTTTTPPRRGAPETGMNDAVTTKDEAPLSTAVLPGDIVSRPAPDRRATTSVMAKATPRTASAQQSAPRADEDPADEDPQVSPYSPGRQGVRSAPARMAEATPPGPSAPQSAAPSRPSPRGGAYAVHLASYRQQANAVAGWDTLRTAHGDILGQVSPFLARVTLPEKGDYIRLFVGPFADKAAADSLCSQFEARNTYCRVMQTPRSSLS</sequence>
<dbReference type="PROSITE" id="PS51257">
    <property type="entry name" value="PROKAR_LIPOPROTEIN"/>
    <property type="match status" value="1"/>
</dbReference>
<feature type="chain" id="PRO_5003140646" description="SPOR domain-containing protein" evidence="2">
    <location>
        <begin position="23"/>
        <end position="309"/>
    </location>
</feature>
<accession>E0TFM4</accession>
<evidence type="ECO:0000256" key="2">
    <source>
        <dbReference type="SAM" id="SignalP"/>
    </source>
</evidence>
<dbReference type="Proteomes" id="UP000001302">
    <property type="component" value="Chromosome"/>
</dbReference>
<feature type="signal peptide" evidence="2">
    <location>
        <begin position="1"/>
        <end position="22"/>
    </location>
</feature>
<feature type="compositionally biased region" description="Low complexity" evidence="1">
    <location>
        <begin position="83"/>
        <end position="109"/>
    </location>
</feature>
<evidence type="ECO:0000313" key="5">
    <source>
        <dbReference type="Proteomes" id="UP000001302"/>
    </source>
</evidence>
<feature type="domain" description="SPOR" evidence="3">
    <location>
        <begin position="218"/>
        <end position="304"/>
    </location>
</feature>
<dbReference type="PROSITE" id="PS51724">
    <property type="entry name" value="SPOR"/>
    <property type="match status" value="1"/>
</dbReference>
<evidence type="ECO:0000256" key="1">
    <source>
        <dbReference type="SAM" id="MobiDB-lite"/>
    </source>
</evidence>
<reference evidence="4 5" key="2">
    <citation type="journal article" date="2011" name="J. Bacteriol.">
        <title>Complete genome sequence of strain HTCC2503T of Parvularcula bermudensis, the type species of the order "Parvularculales" in the class Alphaproteobacteria.</title>
        <authorList>
            <person name="Oh H.M."/>
            <person name="Kang I."/>
            <person name="Vergin K.L."/>
            <person name="Kang D."/>
            <person name="Rhee K.H."/>
            <person name="Giovannoni S.J."/>
            <person name="Cho J.C."/>
        </authorList>
    </citation>
    <scope>NUCLEOTIDE SEQUENCE [LARGE SCALE GENOMIC DNA]</scope>
    <source>
        <strain evidence="5">ATCC BAA-594 / HTCC2503 / KCTC 12087</strain>
    </source>
</reference>
<dbReference type="GO" id="GO:0042834">
    <property type="term" value="F:peptidoglycan binding"/>
    <property type="evidence" value="ECO:0007669"/>
    <property type="project" value="InterPro"/>
</dbReference>
<organism evidence="4 5">
    <name type="scientific">Parvularcula bermudensis (strain ATCC BAA-594 / HTCC2503 / KCTC 12087)</name>
    <dbReference type="NCBI Taxonomy" id="314260"/>
    <lineage>
        <taxon>Bacteria</taxon>
        <taxon>Pseudomonadati</taxon>
        <taxon>Pseudomonadota</taxon>
        <taxon>Alphaproteobacteria</taxon>
        <taxon>Parvularculales</taxon>
        <taxon>Parvularculaceae</taxon>
        <taxon>Parvularcula</taxon>
    </lineage>
</organism>
<keyword evidence="5" id="KW-1185">Reference proteome</keyword>
<protein>
    <recommendedName>
        <fullName evidence="3">SPOR domain-containing protein</fullName>
    </recommendedName>
</protein>
<dbReference type="OrthoDB" id="7338235at2"/>
<dbReference type="InterPro" id="IPR036680">
    <property type="entry name" value="SPOR-like_sf"/>
</dbReference>
<name>E0TFM4_PARBH</name>
<dbReference type="Pfam" id="PF05036">
    <property type="entry name" value="SPOR"/>
    <property type="match status" value="1"/>
</dbReference>
<dbReference type="eggNOG" id="COG3147">
    <property type="taxonomic scope" value="Bacteria"/>
</dbReference>
<gene>
    <name evidence="4" type="ordered locus">PB2503_12734</name>
</gene>
<dbReference type="AlphaFoldDB" id="E0TFM4"/>
<dbReference type="InterPro" id="IPR007730">
    <property type="entry name" value="SPOR-like_dom"/>
</dbReference>
<dbReference type="SUPFAM" id="SSF110997">
    <property type="entry name" value="Sporulation related repeat"/>
    <property type="match status" value="1"/>
</dbReference>
<dbReference type="KEGG" id="pbr:PB2503_12734"/>
<evidence type="ECO:0000313" key="4">
    <source>
        <dbReference type="EMBL" id="ADM10584.1"/>
    </source>
</evidence>
<keyword evidence="2" id="KW-0732">Signal</keyword>
<evidence type="ECO:0000259" key="3">
    <source>
        <dbReference type="PROSITE" id="PS51724"/>
    </source>
</evidence>
<dbReference type="STRING" id="314260.PB2503_12734"/>
<feature type="compositionally biased region" description="Low complexity" evidence="1">
    <location>
        <begin position="208"/>
        <end position="221"/>
    </location>
</feature>
<proteinExistence type="predicted"/>
<feature type="region of interest" description="Disordered" evidence="1">
    <location>
        <begin position="83"/>
        <end position="221"/>
    </location>
</feature>
<reference evidence="5" key="1">
    <citation type="submission" date="2010-08" db="EMBL/GenBank/DDBJ databases">
        <title>Genome sequence of Parvularcula bermudensis HTCC2503.</title>
        <authorList>
            <person name="Kang D.-M."/>
            <person name="Oh H.-M."/>
            <person name="Cho J.-C."/>
        </authorList>
    </citation>
    <scope>NUCLEOTIDE SEQUENCE [LARGE SCALE GENOMIC DNA]</scope>
    <source>
        <strain evidence="5">ATCC BAA-594 / HTCC2503 / KCTC 12087</strain>
    </source>
</reference>
<dbReference type="Gene3D" id="3.30.70.1070">
    <property type="entry name" value="Sporulation related repeat"/>
    <property type="match status" value="1"/>
</dbReference>
<dbReference type="RefSeq" id="WP_013301558.1">
    <property type="nucleotide sequence ID" value="NC_014414.1"/>
</dbReference>
<dbReference type="HOGENOM" id="CLU_899695_0_0_5"/>
<dbReference type="EMBL" id="CP002156">
    <property type="protein sequence ID" value="ADM10584.1"/>
    <property type="molecule type" value="Genomic_DNA"/>
</dbReference>